<name>A0A2S8FXZ0_9BACT</name>
<gene>
    <name evidence="1" type="ORF">C5Y96_07760</name>
</gene>
<reference evidence="1 2" key="1">
    <citation type="submission" date="2018-02" db="EMBL/GenBank/DDBJ databases">
        <title>Comparative genomes isolates from brazilian mangrove.</title>
        <authorList>
            <person name="Araujo J.E."/>
            <person name="Taketani R.G."/>
            <person name="Silva M.C.P."/>
            <person name="Loureco M.V."/>
            <person name="Andreote F.D."/>
        </authorList>
    </citation>
    <scope>NUCLEOTIDE SEQUENCE [LARGE SCALE GENOMIC DNA]</scope>
    <source>
        <strain evidence="1 2">HEX-2 MGV</strain>
    </source>
</reference>
<proteinExistence type="predicted"/>
<dbReference type="EMBL" id="PUIA01000017">
    <property type="protein sequence ID" value="PQO37045.1"/>
    <property type="molecule type" value="Genomic_DNA"/>
</dbReference>
<protein>
    <submittedName>
        <fullName evidence="1">Uncharacterized protein</fullName>
    </submittedName>
</protein>
<dbReference type="Proteomes" id="UP000240009">
    <property type="component" value="Unassembled WGS sequence"/>
</dbReference>
<dbReference type="OrthoDB" id="286981at2"/>
<evidence type="ECO:0000313" key="2">
    <source>
        <dbReference type="Proteomes" id="UP000240009"/>
    </source>
</evidence>
<evidence type="ECO:0000313" key="1">
    <source>
        <dbReference type="EMBL" id="PQO37045.1"/>
    </source>
</evidence>
<dbReference type="RefSeq" id="WP_105351628.1">
    <property type="nucleotide sequence ID" value="NZ_PUIA01000017.1"/>
</dbReference>
<dbReference type="AlphaFoldDB" id="A0A2S8FXZ0"/>
<sequence length="67" mass="7733">MTDNDKYPELREYLRGQSYSDVEIDHIIAEVREYEAETQVDSIMDSIDSGHLDIQALIDEALKKMAD</sequence>
<comment type="caution">
    <text evidence="1">The sequence shown here is derived from an EMBL/GenBank/DDBJ whole genome shotgun (WGS) entry which is preliminary data.</text>
</comment>
<accession>A0A2S8FXZ0</accession>
<organism evidence="1 2">
    <name type="scientific">Blastopirellula marina</name>
    <dbReference type="NCBI Taxonomy" id="124"/>
    <lineage>
        <taxon>Bacteria</taxon>
        <taxon>Pseudomonadati</taxon>
        <taxon>Planctomycetota</taxon>
        <taxon>Planctomycetia</taxon>
        <taxon>Pirellulales</taxon>
        <taxon>Pirellulaceae</taxon>
        <taxon>Blastopirellula</taxon>
    </lineage>
</organism>